<keyword evidence="3 5" id="KW-1133">Transmembrane helix</keyword>
<dbReference type="EMBL" id="RZHH01000003">
    <property type="protein sequence ID" value="RYJ08654.1"/>
    <property type="molecule type" value="Genomic_DNA"/>
</dbReference>
<reference evidence="6 7" key="1">
    <citation type="submission" date="2018-12" db="EMBL/GenBank/DDBJ databases">
        <title>Genome analysis provides insights into bioremediation potentialities of Halogeometricum borinquense strain N11.</title>
        <authorList>
            <person name="Najjari A."/>
            <person name="Youssef N."/>
            <person name="Fhoula I."/>
            <person name="Ben Dhia O."/>
            <person name="Mahjoubi M."/>
            <person name="Ouzari H.I."/>
            <person name="Cherif A."/>
        </authorList>
    </citation>
    <scope>NUCLEOTIDE SEQUENCE [LARGE SCALE GENOMIC DNA]</scope>
    <source>
        <strain evidence="6 7">N11</strain>
    </source>
</reference>
<evidence type="ECO:0000256" key="1">
    <source>
        <dbReference type="ARBA" id="ARBA00004370"/>
    </source>
</evidence>
<dbReference type="GO" id="GO:0009003">
    <property type="term" value="F:signal peptidase activity"/>
    <property type="evidence" value="ECO:0007669"/>
    <property type="project" value="UniProtKB-EC"/>
</dbReference>
<dbReference type="SUPFAM" id="SSF51306">
    <property type="entry name" value="LexA/Signal peptidase"/>
    <property type="match status" value="1"/>
</dbReference>
<dbReference type="GeneID" id="9989118"/>
<evidence type="ECO:0000313" key="7">
    <source>
        <dbReference type="Proteomes" id="UP000294028"/>
    </source>
</evidence>
<dbReference type="AlphaFoldDB" id="A0A482SYH1"/>
<accession>A0A482SYH1</accession>
<evidence type="ECO:0000256" key="4">
    <source>
        <dbReference type="ARBA" id="ARBA00023136"/>
    </source>
</evidence>
<dbReference type="OMA" id="WTVHRVY"/>
<keyword evidence="6" id="KW-0378">Hydrolase</keyword>
<feature type="transmembrane region" description="Helical" evidence="5">
    <location>
        <begin position="6"/>
        <end position="24"/>
    </location>
</feature>
<dbReference type="Proteomes" id="UP000294028">
    <property type="component" value="Unassembled WGS sequence"/>
</dbReference>
<protein>
    <submittedName>
        <fullName evidence="6">Signal peptidase I</fullName>
        <ecNumber evidence="6">3.4.21.89</ecNumber>
    </submittedName>
</protein>
<sequence>MKLGDGIQYGVLIILIVAVGAMLFGQALGQPVLLGYVETGSMEPTMEPGDGFIAVPAVVTPPPESGDVVVFQATELHNGGLTTHRIVRRTDEGYITRGDANPFTDQDGVEPPVMESQIVAEALQVNGQVVVIRDLGTVSQIVQGPLVGTIGLIGSAIGSSGLLAGGSSAQSLVFLGVGLIIVSIVFDSVTGSRPRAKRSRRRSNYIKTTTFLFILSLLVLAPATASMVAPSGANTFNIVSSESPNDDPLVIGVGAEATIEYRVINDGFVPILTVIEPQHPELTISRSVFTVSPRSNETTTLTVQAPDATGSYSRAIKEWRYLPVLPRSVILSLHAIHPYVAVAAIDLLLLIGTVAFGLIAVGVGPIRLRSTERNITTIQELKRRFL</sequence>
<comment type="caution">
    <text evidence="6">The sequence shown here is derived from an EMBL/GenBank/DDBJ whole genome shotgun (WGS) entry which is preliminary data.</text>
</comment>
<gene>
    <name evidence="6" type="ORF">ELS19_19430</name>
</gene>
<dbReference type="GO" id="GO:0004252">
    <property type="term" value="F:serine-type endopeptidase activity"/>
    <property type="evidence" value="ECO:0007669"/>
    <property type="project" value="InterPro"/>
</dbReference>
<dbReference type="InterPro" id="IPR036286">
    <property type="entry name" value="LexA/Signal_pep-like_sf"/>
</dbReference>
<organism evidence="6 7">
    <name type="scientific">Halogeometricum borinquense</name>
    <dbReference type="NCBI Taxonomy" id="60847"/>
    <lineage>
        <taxon>Archaea</taxon>
        <taxon>Methanobacteriati</taxon>
        <taxon>Methanobacteriota</taxon>
        <taxon>Stenosarchaea group</taxon>
        <taxon>Halobacteria</taxon>
        <taxon>Halobacteriales</taxon>
        <taxon>Haloferacaceae</taxon>
        <taxon>Halogeometricum</taxon>
    </lineage>
</organism>
<dbReference type="RefSeq" id="WP_006055946.1">
    <property type="nucleotide sequence ID" value="NZ_RZHH01000003.1"/>
</dbReference>
<evidence type="ECO:0000256" key="5">
    <source>
        <dbReference type="SAM" id="Phobius"/>
    </source>
</evidence>
<evidence type="ECO:0000313" key="6">
    <source>
        <dbReference type="EMBL" id="RYJ08654.1"/>
    </source>
</evidence>
<dbReference type="GO" id="GO:0016020">
    <property type="term" value="C:membrane"/>
    <property type="evidence" value="ECO:0007669"/>
    <property type="project" value="UniProtKB-SubCell"/>
</dbReference>
<feature type="transmembrane region" description="Helical" evidence="5">
    <location>
        <begin position="210"/>
        <end position="229"/>
    </location>
</feature>
<dbReference type="NCBIfam" id="TIGR02228">
    <property type="entry name" value="sigpep_I_arch"/>
    <property type="match status" value="1"/>
</dbReference>
<evidence type="ECO:0000256" key="2">
    <source>
        <dbReference type="ARBA" id="ARBA00022692"/>
    </source>
</evidence>
<keyword evidence="2 5" id="KW-0812">Transmembrane</keyword>
<dbReference type="InterPro" id="IPR019533">
    <property type="entry name" value="Peptidase_S26"/>
</dbReference>
<keyword evidence="4 5" id="KW-0472">Membrane</keyword>
<dbReference type="EC" id="3.4.21.89" evidence="6"/>
<comment type="subcellular location">
    <subcellularLocation>
        <location evidence="1">Membrane</location>
    </subcellularLocation>
</comment>
<dbReference type="CDD" id="cd06530">
    <property type="entry name" value="S26_SPase_I"/>
    <property type="match status" value="1"/>
</dbReference>
<feature type="transmembrane region" description="Helical" evidence="5">
    <location>
        <begin position="339"/>
        <end position="363"/>
    </location>
</feature>
<name>A0A482SYH1_9EURY</name>
<dbReference type="InterPro" id="IPR001733">
    <property type="entry name" value="Peptidase_S26B"/>
</dbReference>
<proteinExistence type="predicted"/>
<dbReference type="GO" id="GO:0006465">
    <property type="term" value="P:signal peptide processing"/>
    <property type="evidence" value="ECO:0007669"/>
    <property type="project" value="InterPro"/>
</dbReference>
<feature type="transmembrane region" description="Helical" evidence="5">
    <location>
        <begin position="171"/>
        <end position="189"/>
    </location>
</feature>
<evidence type="ECO:0000256" key="3">
    <source>
        <dbReference type="ARBA" id="ARBA00022989"/>
    </source>
</evidence>